<organism evidence="1 2">
    <name type="scientific">Bacillus cereus (strain ATCC 10987 / NRS 248)</name>
    <dbReference type="NCBI Taxonomy" id="222523"/>
    <lineage>
        <taxon>Bacteria</taxon>
        <taxon>Bacillati</taxon>
        <taxon>Bacillota</taxon>
        <taxon>Bacilli</taxon>
        <taxon>Bacillales</taxon>
        <taxon>Bacillaceae</taxon>
        <taxon>Bacillus</taxon>
        <taxon>Bacillus cereus group</taxon>
    </lineage>
</organism>
<gene>
    <name evidence="1" type="ordered locus">BCE_2260</name>
</gene>
<protein>
    <submittedName>
        <fullName evidence="1">Uncharacterized protein</fullName>
    </submittedName>
</protein>
<name>Q738Y3_BACC1</name>
<proteinExistence type="predicted"/>
<reference evidence="1 2" key="1">
    <citation type="journal article" date="2004" name="Nucleic Acids Res.">
        <title>The genome sequence of Bacillus cereus ATCC 10987 reveals metabolic adaptations and a large plasmid related to Bacillus anthracis pXO1.</title>
        <authorList>
            <person name="Rasko D.A."/>
            <person name="Ravel J."/>
            <person name="Okstad O.A."/>
            <person name="Helgason E."/>
            <person name="Cer R.Z."/>
            <person name="Jiang L."/>
            <person name="Shores K.A."/>
            <person name="Fouts D.E."/>
            <person name="Tourasse N.J."/>
            <person name="Angiuoli S.V."/>
            <person name="Kolonay J."/>
            <person name="Nelson W.C."/>
            <person name="Kolsto A.-B."/>
            <person name="Fraser C.M."/>
            <person name="Read T.D."/>
        </authorList>
    </citation>
    <scope>NUCLEOTIDE SEQUENCE [LARGE SCALE GENOMIC DNA]</scope>
    <source>
        <strain evidence="2">ATCC 10987 / NRS 248</strain>
    </source>
</reference>
<dbReference type="Proteomes" id="UP000002527">
    <property type="component" value="Chromosome"/>
</dbReference>
<dbReference type="EMBL" id="AE017194">
    <property type="protein sequence ID" value="AAS41179.1"/>
    <property type="molecule type" value="Genomic_DNA"/>
</dbReference>
<evidence type="ECO:0000313" key="2">
    <source>
        <dbReference type="Proteomes" id="UP000002527"/>
    </source>
</evidence>
<dbReference type="KEGG" id="bca:BCE_2260"/>
<sequence>MLAAEYMTSKVIGSPPHCCCILLYEILQFHIQVKNM</sequence>
<accession>Q738Y3</accession>
<dbReference type="HOGENOM" id="CLU_3354332_0_0_9"/>
<dbReference type="AlphaFoldDB" id="Q738Y3"/>
<evidence type="ECO:0000313" key="1">
    <source>
        <dbReference type="EMBL" id="AAS41179.1"/>
    </source>
</evidence>